<dbReference type="Proteomes" id="UP000262699">
    <property type="component" value="Unassembled WGS sequence"/>
</dbReference>
<feature type="transmembrane region" description="Helical" evidence="2">
    <location>
        <begin position="276"/>
        <end position="297"/>
    </location>
</feature>
<keyword evidence="2" id="KW-0812">Transmembrane</keyword>
<evidence type="ECO:0000256" key="2">
    <source>
        <dbReference type="SAM" id="Phobius"/>
    </source>
</evidence>
<organism evidence="3 4">
    <name type="scientific">Sphingomonas bacterium</name>
    <dbReference type="NCBI Taxonomy" id="1895847"/>
    <lineage>
        <taxon>Bacteria</taxon>
        <taxon>Pseudomonadati</taxon>
        <taxon>Pseudomonadota</taxon>
        <taxon>Alphaproteobacteria</taxon>
        <taxon>Sphingomonadales</taxon>
        <taxon>Sphingomonadaceae</taxon>
        <taxon>Sphingomonas</taxon>
    </lineage>
</organism>
<reference evidence="3 4" key="1">
    <citation type="journal article" date="2018" name="Nat. Biotechnol.">
        <title>A standardized bacterial taxonomy based on genome phylogeny substantially revises the tree of life.</title>
        <authorList>
            <person name="Parks D.H."/>
            <person name="Chuvochina M."/>
            <person name="Waite D.W."/>
            <person name="Rinke C."/>
            <person name="Skarshewski A."/>
            <person name="Chaumeil P.A."/>
            <person name="Hugenholtz P."/>
        </authorList>
    </citation>
    <scope>NUCLEOTIDE SEQUENCE [LARGE SCALE GENOMIC DNA]</scope>
    <source>
        <strain evidence="3">UBA9015</strain>
    </source>
</reference>
<feature type="transmembrane region" description="Helical" evidence="2">
    <location>
        <begin position="372"/>
        <end position="403"/>
    </location>
</feature>
<feature type="transmembrane region" description="Helical" evidence="2">
    <location>
        <begin position="21"/>
        <end position="44"/>
    </location>
</feature>
<keyword evidence="2" id="KW-0472">Membrane</keyword>
<feature type="region of interest" description="Disordered" evidence="1">
    <location>
        <begin position="412"/>
        <end position="450"/>
    </location>
</feature>
<keyword evidence="2" id="KW-1133">Transmembrane helix</keyword>
<evidence type="ECO:0000256" key="1">
    <source>
        <dbReference type="SAM" id="MobiDB-lite"/>
    </source>
</evidence>
<sequence length="450" mass="48759">MARAAASPKAVARVSAERFDQWLVIAAIAIMAAGLLFNFGAAWVNANVAALAPSSIVLIQGALLAGAFAVGVLGGDRDRLTWLLILWLMIVWWVGLSLFRQAANPKYLGDIAAFPIFVLMGTVVRLRMIPPFLVVIQILAVVIGLWEAIDPVGYGVSIDVAKYYANTRGVEATIYDPDLTGLYLNATRPVGRLLLPQLGIHRVSSLFLEPVSLGNWTVVVTIFLCTLWRRMALWMRVVLIGGNAVLLVMCDGRFAIIASVAVIGACLIAPKLPRGITLAFPPATMILLAIVRALGALPSGGDTLSGRLAKSLYYFERQSLTELFGLNASVPGYTFDSGWTYFAQTQSVLGFIAFWCLLCLMLPLRTVEAKRFIIGVTLFFALSMPVSNSFISIKAAGVLFVCYGCLRRWQREEGVDDEKPALAPPPAASAEMPRGRRPALTGTRLARRSA</sequence>
<name>A0A3D0WAK8_9SPHN</name>
<proteinExistence type="predicted"/>
<comment type="caution">
    <text evidence="3">The sequence shown here is derived from an EMBL/GenBank/DDBJ whole genome shotgun (WGS) entry which is preliminary data.</text>
</comment>
<protein>
    <recommendedName>
        <fullName evidence="5">Polysaccharide biosynthesis protein GumE</fullName>
    </recommendedName>
</protein>
<feature type="transmembrane region" description="Helical" evidence="2">
    <location>
        <begin position="105"/>
        <end position="124"/>
    </location>
</feature>
<feature type="transmembrane region" description="Helical" evidence="2">
    <location>
        <begin position="348"/>
        <end position="366"/>
    </location>
</feature>
<evidence type="ECO:0000313" key="4">
    <source>
        <dbReference type="Proteomes" id="UP000262699"/>
    </source>
</evidence>
<feature type="transmembrane region" description="Helical" evidence="2">
    <location>
        <begin position="80"/>
        <end position="99"/>
    </location>
</feature>
<feature type="transmembrane region" description="Helical" evidence="2">
    <location>
        <begin position="213"/>
        <end position="232"/>
    </location>
</feature>
<gene>
    <name evidence="3" type="ORF">DEP91_06270</name>
</gene>
<evidence type="ECO:0000313" key="3">
    <source>
        <dbReference type="EMBL" id="HCB75766.1"/>
    </source>
</evidence>
<feature type="transmembrane region" description="Helical" evidence="2">
    <location>
        <begin position="50"/>
        <end position="73"/>
    </location>
</feature>
<dbReference type="EMBL" id="DOYJ01000176">
    <property type="protein sequence ID" value="HCB75766.1"/>
    <property type="molecule type" value="Genomic_DNA"/>
</dbReference>
<feature type="transmembrane region" description="Helical" evidence="2">
    <location>
        <begin position="244"/>
        <end position="270"/>
    </location>
</feature>
<evidence type="ECO:0008006" key="5">
    <source>
        <dbReference type="Google" id="ProtNLM"/>
    </source>
</evidence>
<accession>A0A3D0WAK8</accession>
<feature type="transmembrane region" description="Helical" evidence="2">
    <location>
        <begin position="131"/>
        <end position="149"/>
    </location>
</feature>
<dbReference type="AlphaFoldDB" id="A0A3D0WAK8"/>